<accession>A0A1Q9F5R2</accession>
<feature type="region of interest" description="Disordered" evidence="1">
    <location>
        <begin position="46"/>
        <end position="71"/>
    </location>
</feature>
<dbReference type="Proteomes" id="UP000186817">
    <property type="component" value="Unassembled WGS sequence"/>
</dbReference>
<evidence type="ECO:0000256" key="1">
    <source>
        <dbReference type="SAM" id="MobiDB-lite"/>
    </source>
</evidence>
<reference evidence="2 3" key="1">
    <citation type="submission" date="2016-02" db="EMBL/GenBank/DDBJ databases">
        <title>Genome analysis of coral dinoflagellate symbionts highlights evolutionary adaptations to a symbiotic lifestyle.</title>
        <authorList>
            <person name="Aranda M."/>
            <person name="Li Y."/>
            <person name="Liew Y.J."/>
            <person name="Baumgarten S."/>
            <person name="Simakov O."/>
            <person name="Wilson M."/>
            <person name="Piel J."/>
            <person name="Ashoor H."/>
            <person name="Bougouffa S."/>
            <person name="Bajic V.B."/>
            <person name="Ryu T."/>
            <person name="Ravasi T."/>
            <person name="Bayer T."/>
            <person name="Micklem G."/>
            <person name="Kim H."/>
            <person name="Bhak J."/>
            <person name="Lajeunesse T.C."/>
            <person name="Voolstra C.R."/>
        </authorList>
    </citation>
    <scope>NUCLEOTIDE SEQUENCE [LARGE SCALE GENOMIC DNA]</scope>
    <source>
        <strain evidence="2 3">CCMP2467</strain>
    </source>
</reference>
<organism evidence="2 3">
    <name type="scientific">Symbiodinium microadriaticum</name>
    <name type="common">Dinoflagellate</name>
    <name type="synonym">Zooxanthella microadriatica</name>
    <dbReference type="NCBI Taxonomy" id="2951"/>
    <lineage>
        <taxon>Eukaryota</taxon>
        <taxon>Sar</taxon>
        <taxon>Alveolata</taxon>
        <taxon>Dinophyceae</taxon>
        <taxon>Suessiales</taxon>
        <taxon>Symbiodiniaceae</taxon>
        <taxon>Symbiodinium</taxon>
    </lineage>
</organism>
<sequence length="155" mass="17191">MKGTEVTPKGNYNGDYRPAIGRGDTQLLVPDRFLKFTSIQAAAFDESGKEMATVASSRPDKTLPKSKKEHEDGDVTNLEWYELLAVDVVGGESDGAVEGEFVILNTKSSGNYTLHRVHDCRPGWDENKNWTENLTMSASRNYRNFADCSTGLYCS</sequence>
<evidence type="ECO:0000313" key="2">
    <source>
        <dbReference type="EMBL" id="OLQ15013.1"/>
    </source>
</evidence>
<dbReference type="AlphaFoldDB" id="A0A1Q9F5R2"/>
<keyword evidence="3" id="KW-1185">Reference proteome</keyword>
<proteinExistence type="predicted"/>
<name>A0A1Q9F5R2_SYMMI</name>
<dbReference type="EMBL" id="LSRX01000008">
    <property type="protein sequence ID" value="OLQ15013.1"/>
    <property type="molecule type" value="Genomic_DNA"/>
</dbReference>
<protein>
    <submittedName>
        <fullName evidence="2">Uncharacterized protein</fullName>
    </submittedName>
</protein>
<evidence type="ECO:0000313" key="3">
    <source>
        <dbReference type="Proteomes" id="UP000186817"/>
    </source>
</evidence>
<comment type="caution">
    <text evidence="2">The sequence shown here is derived from an EMBL/GenBank/DDBJ whole genome shotgun (WGS) entry which is preliminary data.</text>
</comment>
<feature type="compositionally biased region" description="Basic and acidic residues" evidence="1">
    <location>
        <begin position="58"/>
        <end position="71"/>
    </location>
</feature>
<gene>
    <name evidence="2" type="ORF">AK812_SmicGene808</name>
</gene>
<feature type="region of interest" description="Disordered" evidence="1">
    <location>
        <begin position="1"/>
        <end position="21"/>
    </location>
</feature>